<feature type="region of interest" description="Disordered" evidence="1">
    <location>
        <begin position="149"/>
        <end position="171"/>
    </location>
</feature>
<dbReference type="PANTHER" id="PTHR33164:SF99">
    <property type="entry name" value="MARR FAMILY REGULATORY PROTEIN"/>
    <property type="match status" value="1"/>
</dbReference>
<dbReference type="GO" id="GO:0006950">
    <property type="term" value="P:response to stress"/>
    <property type="evidence" value="ECO:0007669"/>
    <property type="project" value="TreeGrafter"/>
</dbReference>
<dbReference type="OrthoDB" id="5432081at2"/>
<evidence type="ECO:0000259" key="2">
    <source>
        <dbReference type="PROSITE" id="PS50995"/>
    </source>
</evidence>
<dbReference type="Pfam" id="PF12802">
    <property type="entry name" value="MarR_2"/>
    <property type="match status" value="1"/>
</dbReference>
<dbReference type="EMBL" id="FNQB01000001">
    <property type="protein sequence ID" value="SDY53517.1"/>
    <property type="molecule type" value="Genomic_DNA"/>
</dbReference>
<evidence type="ECO:0000313" key="3">
    <source>
        <dbReference type="EMBL" id="SDY53517.1"/>
    </source>
</evidence>
<dbReference type="GO" id="GO:0003700">
    <property type="term" value="F:DNA-binding transcription factor activity"/>
    <property type="evidence" value="ECO:0007669"/>
    <property type="project" value="InterPro"/>
</dbReference>
<dbReference type="PROSITE" id="PS50995">
    <property type="entry name" value="HTH_MARR_2"/>
    <property type="match status" value="1"/>
</dbReference>
<reference evidence="4" key="1">
    <citation type="submission" date="2016-10" db="EMBL/GenBank/DDBJ databases">
        <authorList>
            <person name="Varghese N."/>
            <person name="Submissions S."/>
        </authorList>
    </citation>
    <scope>NUCLEOTIDE SEQUENCE [LARGE SCALE GENOMIC DNA]</scope>
    <source>
        <strain evidence="4">DSM 44718</strain>
    </source>
</reference>
<dbReference type="RefSeq" id="WP_090786156.1">
    <property type="nucleotide sequence ID" value="NZ_BOND01000031.1"/>
</dbReference>
<dbReference type="Gene3D" id="1.10.10.10">
    <property type="entry name" value="Winged helix-like DNA-binding domain superfamily/Winged helix DNA-binding domain"/>
    <property type="match status" value="1"/>
</dbReference>
<evidence type="ECO:0000256" key="1">
    <source>
        <dbReference type="SAM" id="MobiDB-lite"/>
    </source>
</evidence>
<name>A0A1H3KMX3_9ACTN</name>
<evidence type="ECO:0000313" key="4">
    <source>
        <dbReference type="Proteomes" id="UP000199632"/>
    </source>
</evidence>
<dbReference type="SMART" id="SM00347">
    <property type="entry name" value="HTH_MARR"/>
    <property type="match status" value="1"/>
</dbReference>
<dbReference type="InterPro" id="IPR039422">
    <property type="entry name" value="MarR/SlyA-like"/>
</dbReference>
<dbReference type="InterPro" id="IPR036390">
    <property type="entry name" value="WH_DNA-bd_sf"/>
</dbReference>
<proteinExistence type="predicted"/>
<sequence length="171" mass="19049">MTRWLTDDEMRAWLGYRRLRTLLDLQITRDLAADSGLSDADYDVLSTVSDAPDHRMRLGELAAEIKWSVSRLSHHVSRMDQRGLVTRDDYASDGRSATVVLTDEGWATIQAAAKLHVASVRRHFIDLLDPTDLAALATIAGKVLAHLEQVTPPDPARRGTPRTQRDEPPAT</sequence>
<dbReference type="Proteomes" id="UP000199632">
    <property type="component" value="Unassembled WGS sequence"/>
</dbReference>
<dbReference type="AlphaFoldDB" id="A0A1H3KMX3"/>
<dbReference type="InterPro" id="IPR000835">
    <property type="entry name" value="HTH_MarR-typ"/>
</dbReference>
<feature type="domain" description="HTH marR-type" evidence="2">
    <location>
        <begin position="1"/>
        <end position="145"/>
    </location>
</feature>
<dbReference type="STRING" id="137265.SAMN05421684_0239"/>
<organism evidence="3 4">
    <name type="scientific">Asanoa ishikariensis</name>
    <dbReference type="NCBI Taxonomy" id="137265"/>
    <lineage>
        <taxon>Bacteria</taxon>
        <taxon>Bacillati</taxon>
        <taxon>Actinomycetota</taxon>
        <taxon>Actinomycetes</taxon>
        <taxon>Micromonosporales</taxon>
        <taxon>Micromonosporaceae</taxon>
        <taxon>Asanoa</taxon>
    </lineage>
</organism>
<dbReference type="InterPro" id="IPR036388">
    <property type="entry name" value="WH-like_DNA-bd_sf"/>
</dbReference>
<dbReference type="SUPFAM" id="SSF46785">
    <property type="entry name" value="Winged helix' DNA-binding domain"/>
    <property type="match status" value="1"/>
</dbReference>
<accession>A0A1H3KMX3</accession>
<protein>
    <submittedName>
        <fullName evidence="3">Transcriptional regulator, MarR family</fullName>
    </submittedName>
</protein>
<dbReference type="PANTHER" id="PTHR33164">
    <property type="entry name" value="TRANSCRIPTIONAL REGULATOR, MARR FAMILY"/>
    <property type="match status" value="1"/>
</dbReference>
<gene>
    <name evidence="3" type="ORF">SAMN05421684_0239</name>
</gene>
<keyword evidence="4" id="KW-1185">Reference proteome</keyword>